<evidence type="ECO:0000256" key="2">
    <source>
        <dbReference type="SAM" id="SignalP"/>
    </source>
</evidence>
<dbReference type="PANTHER" id="PTHR10900">
    <property type="entry name" value="PERIOSTIN-RELATED"/>
    <property type="match status" value="1"/>
</dbReference>
<gene>
    <name evidence="4" type="ORF">ACFQE5_07265</name>
</gene>
<dbReference type="PROSITE" id="PS50213">
    <property type="entry name" value="FAS1"/>
    <property type="match status" value="1"/>
</dbReference>
<proteinExistence type="predicted"/>
<reference evidence="5" key="1">
    <citation type="journal article" date="2019" name="Int. J. Syst. Evol. Microbiol.">
        <title>The Global Catalogue of Microorganisms (GCM) 10K type strain sequencing project: providing services to taxonomists for standard genome sequencing and annotation.</title>
        <authorList>
            <consortium name="The Broad Institute Genomics Platform"/>
            <consortium name="The Broad Institute Genome Sequencing Center for Infectious Disease"/>
            <person name="Wu L."/>
            <person name="Ma J."/>
        </authorList>
    </citation>
    <scope>NUCLEOTIDE SEQUENCE [LARGE SCALE GENOMIC DNA]</scope>
    <source>
        <strain evidence="5">CCM 8391</strain>
    </source>
</reference>
<dbReference type="Gene3D" id="2.30.180.10">
    <property type="entry name" value="FAS1 domain"/>
    <property type="match status" value="1"/>
</dbReference>
<dbReference type="Pfam" id="PF02469">
    <property type="entry name" value="Fasciclin"/>
    <property type="match status" value="1"/>
</dbReference>
<feature type="chain" id="PRO_5045692833" evidence="2">
    <location>
        <begin position="23"/>
        <end position="226"/>
    </location>
</feature>
<feature type="domain" description="FAS1" evidence="3">
    <location>
        <begin position="82"/>
        <end position="222"/>
    </location>
</feature>
<keyword evidence="2" id="KW-0732">Signal</keyword>
<dbReference type="PANTHER" id="PTHR10900:SF77">
    <property type="entry name" value="FI19380P1"/>
    <property type="match status" value="1"/>
</dbReference>
<feature type="region of interest" description="Disordered" evidence="1">
    <location>
        <begin position="47"/>
        <end position="80"/>
    </location>
</feature>
<dbReference type="SUPFAM" id="SSF82153">
    <property type="entry name" value="FAS1 domain"/>
    <property type="match status" value="1"/>
</dbReference>
<feature type="signal peptide" evidence="2">
    <location>
        <begin position="1"/>
        <end position="22"/>
    </location>
</feature>
<dbReference type="InterPro" id="IPR036378">
    <property type="entry name" value="FAS1_dom_sf"/>
</dbReference>
<name>A0ABW1IZQ7_9PSEU</name>
<evidence type="ECO:0000313" key="5">
    <source>
        <dbReference type="Proteomes" id="UP001596302"/>
    </source>
</evidence>
<keyword evidence="5" id="KW-1185">Reference proteome</keyword>
<dbReference type="RefSeq" id="WP_379584039.1">
    <property type="nucleotide sequence ID" value="NZ_JBHSQW010000014.1"/>
</dbReference>
<dbReference type="InterPro" id="IPR050904">
    <property type="entry name" value="Adhesion/Biosynth-related"/>
</dbReference>
<evidence type="ECO:0000259" key="3">
    <source>
        <dbReference type="PROSITE" id="PS50213"/>
    </source>
</evidence>
<dbReference type="InterPro" id="IPR000782">
    <property type="entry name" value="FAS1_domain"/>
</dbReference>
<accession>A0ABW1IZQ7</accession>
<protein>
    <submittedName>
        <fullName evidence="4">Fasciclin domain-containing protein</fullName>
    </submittedName>
</protein>
<comment type="caution">
    <text evidence="4">The sequence shown here is derived from an EMBL/GenBank/DDBJ whole genome shotgun (WGS) entry which is preliminary data.</text>
</comment>
<dbReference type="SMART" id="SM00554">
    <property type="entry name" value="FAS1"/>
    <property type="match status" value="1"/>
</dbReference>
<evidence type="ECO:0000256" key="1">
    <source>
        <dbReference type="SAM" id="MobiDB-lite"/>
    </source>
</evidence>
<sequence>MRHRLAATGVLAALVGGLVAYSAIPAGSGAAPASAVPTVAPVPASRTATASEGVTTSADVFGPGCDRLPQGDEPGSPAAMSTQPVAAAIAANPLLTGLAAAVNAVPGLADALDAQQGVTVVAPTDAAFEALRAQLGNERFTALLANPNELGALLSYHVVPERYTAEGLVAAGRTTQLAGGTVRIGGTAAAPTFTDGKGDVATVVCGNLPAANATVFVIDTVLVPAG</sequence>
<dbReference type="Proteomes" id="UP001596302">
    <property type="component" value="Unassembled WGS sequence"/>
</dbReference>
<evidence type="ECO:0000313" key="4">
    <source>
        <dbReference type="EMBL" id="MFC5994008.1"/>
    </source>
</evidence>
<organism evidence="4 5">
    <name type="scientific">Pseudonocardia hispaniensis</name>
    <dbReference type="NCBI Taxonomy" id="904933"/>
    <lineage>
        <taxon>Bacteria</taxon>
        <taxon>Bacillati</taxon>
        <taxon>Actinomycetota</taxon>
        <taxon>Actinomycetes</taxon>
        <taxon>Pseudonocardiales</taxon>
        <taxon>Pseudonocardiaceae</taxon>
        <taxon>Pseudonocardia</taxon>
    </lineage>
</organism>
<dbReference type="EMBL" id="JBHSQW010000014">
    <property type="protein sequence ID" value="MFC5994008.1"/>
    <property type="molecule type" value="Genomic_DNA"/>
</dbReference>